<dbReference type="OrthoDB" id="8919081at2759"/>
<evidence type="ECO:0000256" key="13">
    <source>
        <dbReference type="ARBA" id="ARBA00023279"/>
    </source>
</evidence>
<evidence type="ECO:0000256" key="16">
    <source>
        <dbReference type="ARBA" id="ARBA00040238"/>
    </source>
</evidence>
<dbReference type="KEGG" id="bspl:114844735"/>
<evidence type="ECO:0000256" key="20">
    <source>
        <dbReference type="SAM" id="SignalP"/>
    </source>
</evidence>
<evidence type="ECO:0000256" key="14">
    <source>
        <dbReference type="ARBA" id="ARBA00024183"/>
    </source>
</evidence>
<dbReference type="InterPro" id="IPR055356">
    <property type="entry name" value="ZP-N"/>
</dbReference>
<dbReference type="PRINTS" id="PR00023">
    <property type="entry name" value="ZPELLUCIDA"/>
</dbReference>
<evidence type="ECO:0000256" key="8">
    <source>
        <dbReference type="ARBA" id="ARBA00022989"/>
    </source>
</evidence>
<keyword evidence="10 19" id="KW-1015">Disulfide bond</keyword>
<feature type="domain" description="P-type" evidence="22">
    <location>
        <begin position="46"/>
        <end position="84"/>
    </location>
</feature>
<keyword evidence="4" id="KW-0964">Secreted</keyword>
<evidence type="ECO:0000256" key="6">
    <source>
        <dbReference type="ARBA" id="ARBA00022685"/>
    </source>
</evidence>
<evidence type="ECO:0000256" key="10">
    <source>
        <dbReference type="ARBA" id="ARBA00023157"/>
    </source>
</evidence>
<dbReference type="Pfam" id="PF23344">
    <property type="entry name" value="ZP-N"/>
    <property type="match status" value="1"/>
</dbReference>
<dbReference type="GO" id="GO:0060468">
    <property type="term" value="P:prevention of polyspermy"/>
    <property type="evidence" value="ECO:0007669"/>
    <property type="project" value="TreeGrafter"/>
</dbReference>
<evidence type="ECO:0000256" key="18">
    <source>
        <dbReference type="ARBA" id="ARBA00042573"/>
    </source>
</evidence>
<feature type="disulfide bond" evidence="19">
    <location>
        <begin position="58"/>
        <end position="73"/>
    </location>
</feature>
<feature type="signal peptide" evidence="20">
    <location>
        <begin position="1"/>
        <end position="22"/>
    </location>
</feature>
<evidence type="ECO:0000256" key="5">
    <source>
        <dbReference type="ARBA" id="ARBA00022530"/>
    </source>
</evidence>
<dbReference type="PROSITE" id="PS51448">
    <property type="entry name" value="P_TREFOIL_2"/>
    <property type="match status" value="1"/>
</dbReference>
<evidence type="ECO:0000256" key="12">
    <source>
        <dbReference type="ARBA" id="ARBA00023180"/>
    </source>
</evidence>
<evidence type="ECO:0000256" key="9">
    <source>
        <dbReference type="ARBA" id="ARBA00023136"/>
    </source>
</evidence>
<evidence type="ECO:0000256" key="1">
    <source>
        <dbReference type="ARBA" id="ARBA00004251"/>
    </source>
</evidence>
<keyword evidence="11" id="KW-0675">Receptor</keyword>
<dbReference type="InterPro" id="IPR017957">
    <property type="entry name" value="P_trefoil_CS"/>
</dbReference>
<dbReference type="InterPro" id="IPR001507">
    <property type="entry name" value="ZP_dom"/>
</dbReference>
<evidence type="ECO:0000256" key="2">
    <source>
        <dbReference type="ARBA" id="ARBA00010863"/>
    </source>
</evidence>
<dbReference type="PANTHER" id="PTHR23343">
    <property type="entry name" value="ZONA PELLUCIDA SPERM-BINDING PROTEIN"/>
    <property type="match status" value="1"/>
</dbReference>
<dbReference type="Gene3D" id="2.60.40.4100">
    <property type="entry name" value="Zona pellucida, ZP-C domain"/>
    <property type="match status" value="1"/>
</dbReference>
<dbReference type="SUPFAM" id="SSF57492">
    <property type="entry name" value="Trefoil"/>
    <property type="match status" value="1"/>
</dbReference>
<dbReference type="InterPro" id="IPR055355">
    <property type="entry name" value="ZP-C"/>
</dbReference>
<dbReference type="InterPro" id="IPR042235">
    <property type="entry name" value="ZP-C_dom"/>
</dbReference>
<protein>
    <recommendedName>
        <fullName evidence="16">Zona pellucida sperm-binding protein 4</fullName>
    </recommendedName>
    <alternativeName>
        <fullName evidence="18">Zona pellucida glycoprotein 4</fullName>
    </alternativeName>
    <alternativeName>
        <fullName evidence="17">Zona pellucida protein B</fullName>
    </alternativeName>
</protein>
<evidence type="ECO:0000259" key="22">
    <source>
        <dbReference type="PROSITE" id="PS51448"/>
    </source>
</evidence>
<keyword evidence="13" id="KW-0278">Fertilization</keyword>
<dbReference type="InterPro" id="IPR000519">
    <property type="entry name" value="P_trefoil_dom"/>
</dbReference>
<keyword evidence="5" id="KW-0272">Extracellular matrix</keyword>
<reference evidence="24" key="1">
    <citation type="submission" date="2025-08" db="UniProtKB">
        <authorList>
            <consortium name="RefSeq"/>
        </authorList>
    </citation>
    <scope>IDENTIFICATION</scope>
</reference>
<dbReference type="Pfam" id="PF00088">
    <property type="entry name" value="Trefoil"/>
    <property type="match status" value="1"/>
</dbReference>
<dbReference type="Gene3D" id="4.10.110.10">
    <property type="entry name" value="Spasmolytic Protein, domain 1"/>
    <property type="match status" value="1"/>
</dbReference>
<keyword evidence="8" id="KW-1133">Transmembrane helix</keyword>
<comment type="subcellular location">
    <subcellularLocation>
        <location evidence="1">Cell membrane</location>
        <topology evidence="1">Single-pass type I membrane protein</topology>
    </subcellularLocation>
    <subcellularLocation>
        <location evidence="14">Zona pellucida</location>
    </subcellularLocation>
</comment>
<sequence>MKLFKCLFGVLVLLACAVTAQSHRKQPLSSQQPQQLKGPPSEIPFEKCQVEDDDKIQCGTPEISAEQCEYINCCFNEQQCYYGNAVTLQCTRDGQFVVVLARRATLPNVDVNSVTLLETDDPSCRPAGETAAFVIFQFPVTACGTTVKEDDRYVEYQNHMSSSFEVGVGPGGSITRDSHFELLFQCRYSSAGVQALVLEVDDVPPPKPAAHAGPLRVELRLGSGRCYSKGCVTEEAAYGSFYAPGDYPLTKVLREPVYVEVRLLERTDPNIVLTLEHCWATASPDPLSQPHWDLLFDGCPYDEDRFLTTVVPVDDASGLLYPSHYKRFIIRMFAFVDPNTFIPQRDTVFIHCATAVCYPTSTSSCERPCRRERRAAAVAAATEVSSNRRAVVSSQEVVVQEPSVSSNT</sequence>
<dbReference type="Gene3D" id="2.60.40.3210">
    <property type="entry name" value="Zona pellucida, ZP-N domain"/>
    <property type="match status" value="1"/>
</dbReference>
<dbReference type="CDD" id="cd00111">
    <property type="entry name" value="Trefoil"/>
    <property type="match status" value="1"/>
</dbReference>
<dbReference type="GO" id="GO:0035805">
    <property type="term" value="C:egg coat"/>
    <property type="evidence" value="ECO:0007669"/>
    <property type="project" value="UniProtKB-SubCell"/>
</dbReference>
<evidence type="ECO:0000256" key="19">
    <source>
        <dbReference type="PROSITE-ProRule" id="PRU00779"/>
    </source>
</evidence>
<dbReference type="Pfam" id="PF00100">
    <property type="entry name" value="Zona_pellucida"/>
    <property type="match status" value="1"/>
</dbReference>
<evidence type="ECO:0000256" key="17">
    <source>
        <dbReference type="ARBA" id="ARBA00042273"/>
    </source>
</evidence>
<keyword evidence="12" id="KW-0325">Glycoprotein</keyword>
<evidence type="ECO:0000313" key="23">
    <source>
        <dbReference type="Proteomes" id="UP000515150"/>
    </source>
</evidence>
<keyword evidence="9" id="KW-0472">Membrane</keyword>
<keyword evidence="7" id="KW-0812">Transmembrane</keyword>
<dbReference type="AlphaFoldDB" id="A0A6P7L4R2"/>
<keyword evidence="3" id="KW-1003">Cell membrane</keyword>
<dbReference type="PANTHER" id="PTHR23343:SF31">
    <property type="entry name" value="ZONA PELLUCIDA SPERM-BINDING PROTEIN 4"/>
    <property type="match status" value="1"/>
</dbReference>
<keyword evidence="6" id="KW-0165">Cleavage on pair of basic residues</keyword>
<evidence type="ECO:0000256" key="3">
    <source>
        <dbReference type="ARBA" id="ARBA00022475"/>
    </source>
</evidence>
<dbReference type="InterPro" id="IPR051148">
    <property type="entry name" value="Zona_Pellucida_Domain_gp"/>
</dbReference>
<accession>A0A6P7L4R2</accession>
<dbReference type="GeneID" id="114844735"/>
<dbReference type="SMART" id="SM00241">
    <property type="entry name" value="ZP"/>
    <property type="match status" value="1"/>
</dbReference>
<dbReference type="PROSITE" id="PS51034">
    <property type="entry name" value="ZP_2"/>
    <property type="match status" value="1"/>
</dbReference>
<keyword evidence="23" id="KW-1185">Reference proteome</keyword>
<evidence type="ECO:0000256" key="7">
    <source>
        <dbReference type="ARBA" id="ARBA00022692"/>
    </source>
</evidence>
<dbReference type="GO" id="GO:0035804">
    <property type="term" value="F:structural constituent of egg coat"/>
    <property type="evidence" value="ECO:0007669"/>
    <property type="project" value="TreeGrafter"/>
</dbReference>
<dbReference type="GO" id="GO:0032190">
    <property type="term" value="F:acrosin binding"/>
    <property type="evidence" value="ECO:0007669"/>
    <property type="project" value="TreeGrafter"/>
</dbReference>
<dbReference type="GO" id="GO:0005886">
    <property type="term" value="C:plasma membrane"/>
    <property type="evidence" value="ECO:0007669"/>
    <property type="project" value="UniProtKB-SubCell"/>
</dbReference>
<comment type="caution">
    <text evidence="19">Lacks conserved residue(s) required for the propagation of feature annotation.</text>
</comment>
<dbReference type="InterPro" id="IPR044913">
    <property type="entry name" value="P_trefoil_dom_sf"/>
</dbReference>
<organism evidence="23 24">
    <name type="scientific">Betta splendens</name>
    <name type="common">Siamese fighting fish</name>
    <dbReference type="NCBI Taxonomy" id="158456"/>
    <lineage>
        <taxon>Eukaryota</taxon>
        <taxon>Metazoa</taxon>
        <taxon>Chordata</taxon>
        <taxon>Craniata</taxon>
        <taxon>Vertebrata</taxon>
        <taxon>Euteleostomi</taxon>
        <taxon>Actinopterygii</taxon>
        <taxon>Neopterygii</taxon>
        <taxon>Teleostei</taxon>
        <taxon>Neoteleostei</taxon>
        <taxon>Acanthomorphata</taxon>
        <taxon>Anabantaria</taxon>
        <taxon>Anabantiformes</taxon>
        <taxon>Anabantoidei</taxon>
        <taxon>Osphronemidae</taxon>
        <taxon>Betta</taxon>
    </lineage>
</organism>
<evidence type="ECO:0000256" key="15">
    <source>
        <dbReference type="ARBA" id="ARBA00037545"/>
    </source>
</evidence>
<evidence type="ECO:0000256" key="4">
    <source>
        <dbReference type="ARBA" id="ARBA00022525"/>
    </source>
</evidence>
<dbReference type="RefSeq" id="XP_028988149.1">
    <property type="nucleotide sequence ID" value="XM_029132316.3"/>
</dbReference>
<comment type="similarity">
    <text evidence="2">Belongs to the ZP domain family. ZPB subfamily.</text>
</comment>
<dbReference type="GO" id="GO:0007339">
    <property type="term" value="P:binding of sperm to zona pellucida"/>
    <property type="evidence" value="ECO:0007669"/>
    <property type="project" value="TreeGrafter"/>
</dbReference>
<dbReference type="InterPro" id="IPR048290">
    <property type="entry name" value="ZP_chr"/>
</dbReference>
<keyword evidence="20" id="KW-0732">Signal</keyword>
<evidence type="ECO:0000313" key="24">
    <source>
        <dbReference type="RefSeq" id="XP_028988149.1"/>
    </source>
</evidence>
<name>A0A6P7L4R2_BETSP</name>
<dbReference type="PROSITE" id="PS51257">
    <property type="entry name" value="PROKAR_LIPOPROTEIN"/>
    <property type="match status" value="1"/>
</dbReference>
<evidence type="ECO:0000256" key="11">
    <source>
        <dbReference type="ARBA" id="ARBA00023170"/>
    </source>
</evidence>
<dbReference type="Proteomes" id="UP000515150">
    <property type="component" value="Chromosome 17"/>
</dbReference>
<dbReference type="SMART" id="SM00018">
    <property type="entry name" value="PD"/>
    <property type="match status" value="1"/>
</dbReference>
<gene>
    <name evidence="24" type="primary">LOC114844735</name>
</gene>
<feature type="domain" description="ZP" evidence="21">
    <location>
        <begin position="89"/>
        <end position="372"/>
    </location>
</feature>
<feature type="chain" id="PRO_5028064637" description="Zona pellucida sperm-binding protein 4" evidence="20">
    <location>
        <begin position="23"/>
        <end position="408"/>
    </location>
</feature>
<evidence type="ECO:0000259" key="21">
    <source>
        <dbReference type="PROSITE" id="PS51034"/>
    </source>
</evidence>
<dbReference type="PROSITE" id="PS00025">
    <property type="entry name" value="P_TREFOIL_1"/>
    <property type="match status" value="1"/>
</dbReference>
<dbReference type="InParanoid" id="A0A6P7L4R2"/>
<proteinExistence type="inferred from homology"/>
<feature type="disulfide bond" evidence="19">
    <location>
        <begin position="48"/>
        <end position="74"/>
    </location>
</feature>
<comment type="function">
    <text evidence="15">Component of the zona pellucida, an extracellular matrix surrounding oocytes which mediates sperm binding, induction of the acrosome reaction and prevents post-fertilization polyspermy. The zona pellucida is composed of 3 to 4 glycoproteins, ZP1, ZP2, ZP3, and ZP4. ZP4 may act as a sperm receptor.</text>
</comment>